<dbReference type="InterPro" id="IPR014284">
    <property type="entry name" value="RNA_pol_sigma-70_dom"/>
</dbReference>
<evidence type="ECO:0000259" key="4">
    <source>
        <dbReference type="Pfam" id="PF07638"/>
    </source>
</evidence>
<feature type="domain" description="RNA polymerase sigma-70 ECF-like HTH" evidence="4">
    <location>
        <begin position="28"/>
        <end position="191"/>
    </location>
</feature>
<reference evidence="5" key="2">
    <citation type="submission" date="2021-03" db="EMBL/GenBank/DDBJ databases">
        <authorList>
            <person name="Cao W."/>
        </authorList>
    </citation>
    <scope>NUCLEOTIDE SEQUENCE</scope>
    <source>
        <strain evidence="5">110414</strain>
    </source>
</reference>
<evidence type="ECO:0000256" key="3">
    <source>
        <dbReference type="ARBA" id="ARBA00023163"/>
    </source>
</evidence>
<dbReference type="InterPro" id="IPR011517">
    <property type="entry name" value="RNA_pol_sigma70_ECF-like"/>
</dbReference>
<dbReference type="Proteomes" id="UP000673447">
    <property type="component" value="Unassembled WGS sequence"/>
</dbReference>
<comment type="caution">
    <text evidence="5">The sequence shown here is derived from an EMBL/GenBank/DDBJ whole genome shotgun (WGS) entry which is preliminary data.</text>
</comment>
<accession>A0A941ATC9</accession>
<name>A0A941ATC9_9GAMM</name>
<dbReference type="InterPro" id="IPR036388">
    <property type="entry name" value="WH-like_DNA-bd_sf"/>
</dbReference>
<evidence type="ECO:0000313" key="5">
    <source>
        <dbReference type="EMBL" id="MBP3984134.1"/>
    </source>
</evidence>
<dbReference type="PANTHER" id="PTHR43133">
    <property type="entry name" value="RNA POLYMERASE ECF-TYPE SIGMA FACTO"/>
    <property type="match status" value="1"/>
</dbReference>
<dbReference type="AlphaFoldDB" id="A0A941ATC9"/>
<dbReference type="NCBIfam" id="TIGR02999">
    <property type="entry name" value="Sig-70_X6"/>
    <property type="match status" value="1"/>
</dbReference>
<reference evidence="5" key="1">
    <citation type="journal article" date="2016" name="Int. J. Syst. Evol. Microbiol.">
        <title>Pseudoxanthomonas helianthi sp. nov., isolated from roots of Jerusalem artichoke (Helianthus tuberosus).</title>
        <authorList>
            <person name="Kittiwongwattana C."/>
            <person name="Thawai C."/>
        </authorList>
    </citation>
    <scope>NUCLEOTIDE SEQUENCE</scope>
    <source>
        <strain evidence="5">110414</strain>
    </source>
</reference>
<keyword evidence="6" id="KW-1185">Reference proteome</keyword>
<dbReference type="SUPFAM" id="SSF88659">
    <property type="entry name" value="Sigma3 and sigma4 domains of RNA polymerase sigma factors"/>
    <property type="match status" value="1"/>
</dbReference>
<keyword evidence="3" id="KW-0804">Transcription</keyword>
<sequence>MAESSEETASPDEGADLLDATHSPQVLAAVHELVPLLYEELHRTARRERKRFSVGDTLATTVLVNEVYMRLAASPGFGNRSHFLAVAAIAMRRILIESIRAQVRVKRGGEFQRVGFEQALDIEIADDEKILAINDALQALAQRSPRLAQIVECRFFAGYSERETAEALDISERTVQRDWATARAWLQRQVEQVL</sequence>
<organism evidence="5 6">
    <name type="scientific">Pseudoxanthomonas helianthi</name>
    <dbReference type="NCBI Taxonomy" id="1453541"/>
    <lineage>
        <taxon>Bacteria</taxon>
        <taxon>Pseudomonadati</taxon>
        <taxon>Pseudomonadota</taxon>
        <taxon>Gammaproteobacteria</taxon>
        <taxon>Lysobacterales</taxon>
        <taxon>Lysobacteraceae</taxon>
        <taxon>Pseudoxanthomonas</taxon>
    </lineage>
</organism>
<dbReference type="GO" id="GO:0006352">
    <property type="term" value="P:DNA-templated transcription initiation"/>
    <property type="evidence" value="ECO:0007669"/>
    <property type="project" value="InterPro"/>
</dbReference>
<keyword evidence="2" id="KW-0731">Sigma factor</keyword>
<gene>
    <name evidence="5" type="ORF">J5837_06795</name>
</gene>
<dbReference type="Pfam" id="PF07638">
    <property type="entry name" value="Sigma70_ECF"/>
    <property type="match status" value="1"/>
</dbReference>
<keyword evidence="1" id="KW-0805">Transcription regulation</keyword>
<evidence type="ECO:0000313" key="6">
    <source>
        <dbReference type="Proteomes" id="UP000673447"/>
    </source>
</evidence>
<dbReference type="PANTHER" id="PTHR43133:SF39">
    <property type="entry name" value="SIMILAR TO RNA POLYMERASE SIGMA-E FACTOR"/>
    <property type="match status" value="1"/>
</dbReference>
<evidence type="ECO:0000256" key="1">
    <source>
        <dbReference type="ARBA" id="ARBA00023015"/>
    </source>
</evidence>
<dbReference type="InterPro" id="IPR039425">
    <property type="entry name" value="RNA_pol_sigma-70-like"/>
</dbReference>
<dbReference type="EMBL" id="JAGKTC010000001">
    <property type="protein sequence ID" value="MBP3984134.1"/>
    <property type="molecule type" value="Genomic_DNA"/>
</dbReference>
<proteinExistence type="predicted"/>
<dbReference type="RefSeq" id="WP_210535921.1">
    <property type="nucleotide sequence ID" value="NZ_JAGKTC010000001.1"/>
</dbReference>
<dbReference type="GO" id="GO:0016987">
    <property type="term" value="F:sigma factor activity"/>
    <property type="evidence" value="ECO:0007669"/>
    <property type="project" value="UniProtKB-KW"/>
</dbReference>
<dbReference type="Gene3D" id="1.10.10.10">
    <property type="entry name" value="Winged helix-like DNA-binding domain superfamily/Winged helix DNA-binding domain"/>
    <property type="match status" value="1"/>
</dbReference>
<dbReference type="InterPro" id="IPR013324">
    <property type="entry name" value="RNA_pol_sigma_r3/r4-like"/>
</dbReference>
<dbReference type="NCBIfam" id="TIGR02937">
    <property type="entry name" value="sigma70-ECF"/>
    <property type="match status" value="1"/>
</dbReference>
<protein>
    <submittedName>
        <fullName evidence="5">Sigma-70 family RNA polymerase sigma factor</fullName>
    </submittedName>
</protein>
<evidence type="ECO:0000256" key="2">
    <source>
        <dbReference type="ARBA" id="ARBA00023082"/>
    </source>
</evidence>
<dbReference type="InterPro" id="IPR053812">
    <property type="entry name" value="HTH_Sigma70_ECF-like"/>
</dbReference>